<dbReference type="OrthoDB" id="62952at2759"/>
<evidence type="ECO:0000313" key="2">
    <source>
        <dbReference type="EMBL" id="KAF1922713.1"/>
    </source>
</evidence>
<dbReference type="Proteomes" id="UP000800082">
    <property type="component" value="Unassembled WGS sequence"/>
</dbReference>
<protein>
    <recommendedName>
        <fullName evidence="4">F-box domain-containing protein</fullName>
    </recommendedName>
</protein>
<reference evidence="2" key="1">
    <citation type="journal article" date="2020" name="Stud. Mycol.">
        <title>101 Dothideomycetes genomes: a test case for predicting lifestyles and emergence of pathogens.</title>
        <authorList>
            <person name="Haridas S."/>
            <person name="Albert R."/>
            <person name="Binder M."/>
            <person name="Bloem J."/>
            <person name="Labutti K."/>
            <person name="Salamov A."/>
            <person name="Andreopoulos B."/>
            <person name="Baker S."/>
            <person name="Barry K."/>
            <person name="Bills G."/>
            <person name="Bluhm B."/>
            <person name="Cannon C."/>
            <person name="Castanera R."/>
            <person name="Culley D."/>
            <person name="Daum C."/>
            <person name="Ezra D."/>
            <person name="Gonzalez J."/>
            <person name="Henrissat B."/>
            <person name="Kuo A."/>
            <person name="Liang C."/>
            <person name="Lipzen A."/>
            <person name="Lutzoni F."/>
            <person name="Magnuson J."/>
            <person name="Mondo S."/>
            <person name="Nolan M."/>
            <person name="Ohm R."/>
            <person name="Pangilinan J."/>
            <person name="Park H.-J."/>
            <person name="Ramirez L."/>
            <person name="Alfaro M."/>
            <person name="Sun H."/>
            <person name="Tritt A."/>
            <person name="Yoshinaga Y."/>
            <person name="Zwiers L.-H."/>
            <person name="Turgeon B."/>
            <person name="Goodwin S."/>
            <person name="Spatafora J."/>
            <person name="Crous P."/>
            <person name="Grigoriev I."/>
        </authorList>
    </citation>
    <scope>NUCLEOTIDE SEQUENCE</scope>
    <source>
        <strain evidence="2">CBS 183.55</strain>
    </source>
</reference>
<dbReference type="AlphaFoldDB" id="A0A6A5R502"/>
<evidence type="ECO:0000313" key="3">
    <source>
        <dbReference type="Proteomes" id="UP000800082"/>
    </source>
</evidence>
<feature type="region of interest" description="Disordered" evidence="1">
    <location>
        <begin position="1"/>
        <end position="57"/>
    </location>
</feature>
<organism evidence="2 3">
    <name type="scientific">Didymella exigua CBS 183.55</name>
    <dbReference type="NCBI Taxonomy" id="1150837"/>
    <lineage>
        <taxon>Eukaryota</taxon>
        <taxon>Fungi</taxon>
        <taxon>Dikarya</taxon>
        <taxon>Ascomycota</taxon>
        <taxon>Pezizomycotina</taxon>
        <taxon>Dothideomycetes</taxon>
        <taxon>Pleosporomycetidae</taxon>
        <taxon>Pleosporales</taxon>
        <taxon>Pleosporineae</taxon>
        <taxon>Didymellaceae</taxon>
        <taxon>Didymella</taxon>
    </lineage>
</organism>
<dbReference type="RefSeq" id="XP_033442966.1">
    <property type="nucleotide sequence ID" value="XM_033587070.1"/>
</dbReference>
<evidence type="ECO:0000256" key="1">
    <source>
        <dbReference type="SAM" id="MobiDB-lite"/>
    </source>
</evidence>
<sequence>MASRTWTRTRSPSTSSDSSDTTMLDAPTHVPLTPTRPRQPSVTQRAPPAQTPAPDPSFSLLLSLPRELRDRVYGLALASPHPFWWPGQAPARHGVGVALLQTSRQVHDEAAPLLYTANKFLFTHPSDCTVFRVVASRHAARIASVYFRIRERDLPLWTKYLGSRKDERCLKHDLPRLKTLSIFLRCGTAVTPRLVAHLAGPAFNAPHALAALPPAMAVHPPPHGTHNLLATFLRHERELGIESLCLSLRDTLHEPDTRAGDTTHYAPPAPAAVGGHRERRAQDRERRVDRSTDTATTSKASDAPQVKIVCIMRVPTAEVARLVRLYPAELSVDRGGDARTRSRRLHGVDVCVEISGVPGP</sequence>
<feature type="compositionally biased region" description="Low complexity" evidence="1">
    <location>
        <begin position="1"/>
        <end position="22"/>
    </location>
</feature>
<keyword evidence="3" id="KW-1185">Reference proteome</keyword>
<accession>A0A6A5R502</accession>
<dbReference type="PANTHER" id="PTHR42085">
    <property type="entry name" value="F-BOX DOMAIN-CONTAINING PROTEIN"/>
    <property type="match status" value="1"/>
</dbReference>
<feature type="region of interest" description="Disordered" evidence="1">
    <location>
        <begin position="256"/>
        <end position="301"/>
    </location>
</feature>
<proteinExistence type="predicted"/>
<feature type="compositionally biased region" description="Basic and acidic residues" evidence="1">
    <location>
        <begin position="280"/>
        <end position="292"/>
    </location>
</feature>
<dbReference type="GeneID" id="54344716"/>
<name>A0A6A5R502_9PLEO</name>
<dbReference type="EMBL" id="ML979017">
    <property type="protein sequence ID" value="KAF1922713.1"/>
    <property type="molecule type" value="Genomic_DNA"/>
</dbReference>
<gene>
    <name evidence="2" type="ORF">M421DRAFT_104907</name>
</gene>
<evidence type="ECO:0008006" key="4">
    <source>
        <dbReference type="Google" id="ProtNLM"/>
    </source>
</evidence>
<dbReference type="InterPro" id="IPR038883">
    <property type="entry name" value="AN11006-like"/>
</dbReference>
<dbReference type="PANTHER" id="PTHR42085:SF1">
    <property type="entry name" value="F-BOX DOMAIN-CONTAINING PROTEIN"/>
    <property type="match status" value="1"/>
</dbReference>